<dbReference type="RefSeq" id="WP_143913167.1">
    <property type="nucleotide sequence ID" value="NZ_VLNT01000006.1"/>
</dbReference>
<evidence type="ECO:0000313" key="3">
    <source>
        <dbReference type="Proteomes" id="UP000316988"/>
    </source>
</evidence>
<dbReference type="EMBL" id="VLNT01000006">
    <property type="protein sequence ID" value="TSD63113.1"/>
    <property type="molecule type" value="Genomic_DNA"/>
</dbReference>
<dbReference type="InterPro" id="IPR028037">
    <property type="entry name" value="Antitoxin_Rv0909/MT0933"/>
</dbReference>
<dbReference type="OrthoDB" id="3749034at2"/>
<dbReference type="Pfam" id="PF14013">
    <property type="entry name" value="MT0933_antitox"/>
    <property type="match status" value="1"/>
</dbReference>
<evidence type="ECO:0000256" key="1">
    <source>
        <dbReference type="SAM" id="MobiDB-lite"/>
    </source>
</evidence>
<keyword evidence="3" id="KW-1185">Reference proteome</keyword>
<feature type="compositionally biased region" description="Basic and acidic residues" evidence="1">
    <location>
        <begin position="61"/>
        <end position="74"/>
    </location>
</feature>
<dbReference type="Proteomes" id="UP000316988">
    <property type="component" value="Unassembled WGS sequence"/>
</dbReference>
<gene>
    <name evidence="2" type="ORF">FNM00_09315</name>
</gene>
<feature type="compositionally biased region" description="Basic and acidic residues" evidence="1">
    <location>
        <begin position="13"/>
        <end position="42"/>
    </location>
</feature>
<evidence type="ECO:0000313" key="2">
    <source>
        <dbReference type="EMBL" id="TSD63113.1"/>
    </source>
</evidence>
<organism evidence="2 3">
    <name type="scientific">Aeromicrobium piscarium</name>
    <dbReference type="NCBI Taxonomy" id="2590901"/>
    <lineage>
        <taxon>Bacteria</taxon>
        <taxon>Bacillati</taxon>
        <taxon>Actinomycetota</taxon>
        <taxon>Actinomycetes</taxon>
        <taxon>Propionibacteriales</taxon>
        <taxon>Nocardioidaceae</taxon>
        <taxon>Aeromicrobium</taxon>
    </lineage>
</organism>
<name>A0A554S9V2_9ACTN</name>
<reference evidence="2 3" key="1">
    <citation type="submission" date="2019-07" db="EMBL/GenBank/DDBJ databases">
        <authorList>
            <person name="Zhao L.H."/>
        </authorList>
    </citation>
    <scope>NUCLEOTIDE SEQUENCE [LARGE SCALE GENOMIC DNA]</scope>
    <source>
        <strain evidence="2 3">Co35</strain>
    </source>
</reference>
<dbReference type="AlphaFoldDB" id="A0A554S9V2"/>
<protein>
    <submittedName>
        <fullName evidence="2">Antitoxin</fullName>
    </submittedName>
</protein>
<feature type="region of interest" description="Disordered" evidence="1">
    <location>
        <begin position="1"/>
        <end position="42"/>
    </location>
</feature>
<proteinExistence type="predicted"/>
<accession>A0A554S9V2</accession>
<sequence>MSFLSKMLGRGKMAGEDLSQKAQDAKERAGEAMQGREDDIHSAVDKVRDLADQATGGKFTGKIDEAADRLKQAADDMATDDGGENDPKDGSGS</sequence>
<feature type="region of interest" description="Disordered" evidence="1">
    <location>
        <begin position="55"/>
        <end position="93"/>
    </location>
</feature>
<comment type="caution">
    <text evidence="2">The sequence shown here is derived from an EMBL/GenBank/DDBJ whole genome shotgun (WGS) entry which is preliminary data.</text>
</comment>